<dbReference type="RefSeq" id="WP_349876471.1">
    <property type="nucleotide sequence ID" value="NZ_CP157974.1"/>
</dbReference>
<reference evidence="1" key="1">
    <citation type="submission" date="2024-06" db="EMBL/GenBank/DDBJ databases">
        <title>Micromonospora sp. strain HUAS YX12 genome sequences.</title>
        <authorList>
            <person name="Mo P."/>
        </authorList>
    </citation>
    <scope>NUCLEOTIDE SEQUENCE</scope>
    <source>
        <strain evidence="1">HUAS YX12</strain>
    </source>
</reference>
<organism evidence="1">
    <name type="scientific">Micromonospora sp. HUAS YX12</name>
    <dbReference type="NCBI Taxonomy" id="3156396"/>
    <lineage>
        <taxon>Bacteria</taxon>
        <taxon>Bacillati</taxon>
        <taxon>Actinomycetota</taxon>
        <taxon>Actinomycetes</taxon>
        <taxon>Micromonosporales</taxon>
        <taxon>Micromonosporaceae</taxon>
        <taxon>Micromonospora</taxon>
    </lineage>
</organism>
<dbReference type="EMBL" id="CP157974">
    <property type="protein sequence ID" value="XBT79982.1"/>
    <property type="molecule type" value="Genomic_DNA"/>
</dbReference>
<dbReference type="AlphaFoldDB" id="A0AAU7QVK8"/>
<accession>A0AAU7QVK8</accession>
<name>A0AAU7QVK8_9ACTN</name>
<protein>
    <submittedName>
        <fullName evidence="1">Uncharacterized protein</fullName>
    </submittedName>
</protein>
<proteinExistence type="predicted"/>
<sequence>MTEARIDWAAHTTRLVDAAAADRDWYRTVAHGLVGPTVSVLVFMAVSSEHAIAEEHDHVHGDGCGHSPVVHGEH</sequence>
<gene>
    <name evidence="1" type="ORF">ABIH81_20255</name>
</gene>
<evidence type="ECO:0000313" key="1">
    <source>
        <dbReference type="EMBL" id="XBT79982.1"/>
    </source>
</evidence>